<evidence type="ECO:0000259" key="5">
    <source>
        <dbReference type="Pfam" id="PF02892"/>
    </source>
</evidence>
<evidence type="ECO:0000313" key="6">
    <source>
        <dbReference type="EMBL" id="CAA0830232.1"/>
    </source>
</evidence>
<name>A0A9N7NEE3_STRHE</name>
<evidence type="ECO:0000256" key="3">
    <source>
        <dbReference type="ARBA" id="ARBA00022833"/>
    </source>
</evidence>
<accession>A0A9N7NEE3</accession>
<evidence type="ECO:0000256" key="4">
    <source>
        <dbReference type="SAM" id="MobiDB-lite"/>
    </source>
</evidence>
<dbReference type="GO" id="GO:0006357">
    <property type="term" value="P:regulation of transcription by RNA polymerase II"/>
    <property type="evidence" value="ECO:0007669"/>
    <property type="project" value="TreeGrafter"/>
</dbReference>
<sequence length="126" mass="13883">MDGSTRPVDKASKETSTPPSTGDSYEVKRGTARRKVQSRSRAWAHFTKILGSKGDVVGAQCNHCDKQYVCHTKRNGTSSLLAHMNSWMKYPENVDMTQALINVQPGKEGVVGSSSISAWKYDYGEI</sequence>
<dbReference type="InterPro" id="IPR036236">
    <property type="entry name" value="Znf_C2H2_sf"/>
</dbReference>
<dbReference type="Proteomes" id="UP001153555">
    <property type="component" value="Unassembled WGS sequence"/>
</dbReference>
<dbReference type="AlphaFoldDB" id="A0A9N7NEE3"/>
<dbReference type="OrthoDB" id="1301613at2759"/>
<comment type="caution">
    <text evidence="6">The sequence shown here is derived from an EMBL/GenBank/DDBJ whole genome shotgun (WGS) entry which is preliminary data.</text>
</comment>
<dbReference type="PANTHER" id="PTHR34396">
    <property type="entry name" value="OS03G0264950 PROTEIN-RELATED"/>
    <property type="match status" value="1"/>
</dbReference>
<dbReference type="GO" id="GO:0005634">
    <property type="term" value="C:nucleus"/>
    <property type="evidence" value="ECO:0007669"/>
    <property type="project" value="TreeGrafter"/>
</dbReference>
<proteinExistence type="predicted"/>
<dbReference type="GO" id="GO:1990837">
    <property type="term" value="F:sequence-specific double-stranded DNA binding"/>
    <property type="evidence" value="ECO:0007669"/>
    <property type="project" value="TreeGrafter"/>
</dbReference>
<dbReference type="SMART" id="SM00614">
    <property type="entry name" value="ZnF_BED"/>
    <property type="match status" value="1"/>
</dbReference>
<reference evidence="6" key="1">
    <citation type="submission" date="2019-12" db="EMBL/GenBank/DDBJ databases">
        <authorList>
            <person name="Scholes J."/>
        </authorList>
    </citation>
    <scope>NUCLEOTIDE SEQUENCE</scope>
</reference>
<keyword evidence="2" id="KW-0863">Zinc-finger</keyword>
<feature type="region of interest" description="Disordered" evidence="4">
    <location>
        <begin position="1"/>
        <end position="37"/>
    </location>
</feature>
<dbReference type="SUPFAM" id="SSF57667">
    <property type="entry name" value="beta-beta-alpha zinc fingers"/>
    <property type="match status" value="1"/>
</dbReference>
<dbReference type="GO" id="GO:0008270">
    <property type="term" value="F:zinc ion binding"/>
    <property type="evidence" value="ECO:0007669"/>
    <property type="project" value="UniProtKB-KW"/>
</dbReference>
<keyword evidence="7" id="KW-1185">Reference proteome</keyword>
<dbReference type="InterPro" id="IPR003656">
    <property type="entry name" value="Znf_BED"/>
</dbReference>
<evidence type="ECO:0000256" key="2">
    <source>
        <dbReference type="ARBA" id="ARBA00022771"/>
    </source>
</evidence>
<dbReference type="PANTHER" id="PTHR34396:SF27">
    <property type="entry name" value="OS08G0208700 PROTEIN"/>
    <property type="match status" value="1"/>
</dbReference>
<organism evidence="6 7">
    <name type="scientific">Striga hermonthica</name>
    <name type="common">Purple witchweed</name>
    <name type="synonym">Buchnera hermonthica</name>
    <dbReference type="NCBI Taxonomy" id="68872"/>
    <lineage>
        <taxon>Eukaryota</taxon>
        <taxon>Viridiplantae</taxon>
        <taxon>Streptophyta</taxon>
        <taxon>Embryophyta</taxon>
        <taxon>Tracheophyta</taxon>
        <taxon>Spermatophyta</taxon>
        <taxon>Magnoliopsida</taxon>
        <taxon>eudicotyledons</taxon>
        <taxon>Gunneridae</taxon>
        <taxon>Pentapetalae</taxon>
        <taxon>asterids</taxon>
        <taxon>lamiids</taxon>
        <taxon>Lamiales</taxon>
        <taxon>Orobanchaceae</taxon>
        <taxon>Buchnereae</taxon>
        <taxon>Striga</taxon>
    </lineage>
</organism>
<feature type="domain" description="BED-type" evidence="5">
    <location>
        <begin position="40"/>
        <end position="86"/>
    </location>
</feature>
<dbReference type="Pfam" id="PF02892">
    <property type="entry name" value="zf-BED"/>
    <property type="match status" value="1"/>
</dbReference>
<protein>
    <recommendedName>
        <fullName evidence="5">BED-type domain-containing protein</fullName>
    </recommendedName>
</protein>
<evidence type="ECO:0000313" key="7">
    <source>
        <dbReference type="Proteomes" id="UP001153555"/>
    </source>
</evidence>
<feature type="compositionally biased region" description="Polar residues" evidence="4">
    <location>
        <begin position="14"/>
        <end position="23"/>
    </location>
</feature>
<dbReference type="InterPro" id="IPR053031">
    <property type="entry name" value="Cuticle_assoc_protein"/>
</dbReference>
<dbReference type="EMBL" id="CACSLK010027813">
    <property type="protein sequence ID" value="CAA0830232.1"/>
    <property type="molecule type" value="Genomic_DNA"/>
</dbReference>
<evidence type="ECO:0000256" key="1">
    <source>
        <dbReference type="ARBA" id="ARBA00022723"/>
    </source>
</evidence>
<gene>
    <name evidence="6" type="ORF">SHERM_25688</name>
</gene>
<keyword evidence="3" id="KW-0862">Zinc</keyword>
<keyword evidence="1" id="KW-0479">Metal-binding</keyword>